<dbReference type="EMBL" id="FNFO01000002">
    <property type="protein sequence ID" value="SDK25597.1"/>
    <property type="molecule type" value="Genomic_DNA"/>
</dbReference>
<accession>A0A1G9ADZ9</accession>
<sequence length="441" mass="50336">MKIKIAYLLVSIFLCYPLYSQNLTESAKGESSLLMRGNNASLNLGEAELSFGLNNLKKSLGTASYLIFGVNAVAKNESGIGNIFDRGYLVPEGKFNGFLGLSWSNGIPEAFEEEYSGEIEKYQKFISDSRRSFDEYVTRYICENSDEDSSLSNIRKELCDEYKELNSPQMFLNTLRSKLKQEKDAKRKNFILGLYDELSDKIDDFKETKDYYDTIVENMENTLQEKVYWQLMVFGLGGINASEFKRFVGYDSTNLKDSFEDESFRGGRGGIGINFQYGSFNLGITYSYLETNNFVILSKKDYTWRSSTSLNNQTVIEEKKIAAYSGAYDNVKINELNIDLLYNVKLDKEPKNHLLINPYLRSQLFSRRSDLLPNSTNVGCGFYFYQQSGVFLGGVYAEVFDVKNSYEKIKPAEEQNLREPINRLTFGIVTKITIGSLLNVF</sequence>
<dbReference type="OrthoDB" id="960154at2"/>
<gene>
    <name evidence="1" type="ORF">SAMN05421823_102268</name>
</gene>
<name>A0A1G9ADZ9_9BACT</name>
<evidence type="ECO:0000313" key="1">
    <source>
        <dbReference type="EMBL" id="SDK25597.1"/>
    </source>
</evidence>
<dbReference type="Proteomes" id="UP000198510">
    <property type="component" value="Unassembled WGS sequence"/>
</dbReference>
<proteinExistence type="predicted"/>
<reference evidence="1 2" key="1">
    <citation type="submission" date="2016-10" db="EMBL/GenBank/DDBJ databases">
        <authorList>
            <person name="de Groot N.N."/>
        </authorList>
    </citation>
    <scope>NUCLEOTIDE SEQUENCE [LARGE SCALE GENOMIC DNA]</scope>
    <source>
        <strain evidence="1 2">DSM 25186</strain>
    </source>
</reference>
<dbReference type="AlphaFoldDB" id="A0A1G9ADZ9"/>
<keyword evidence="2" id="KW-1185">Reference proteome</keyword>
<organism evidence="1 2">
    <name type="scientific">Catalinimonas alkaloidigena</name>
    <dbReference type="NCBI Taxonomy" id="1075417"/>
    <lineage>
        <taxon>Bacteria</taxon>
        <taxon>Pseudomonadati</taxon>
        <taxon>Bacteroidota</taxon>
        <taxon>Cytophagia</taxon>
        <taxon>Cytophagales</taxon>
        <taxon>Catalimonadaceae</taxon>
        <taxon>Catalinimonas</taxon>
    </lineage>
</organism>
<protein>
    <submittedName>
        <fullName evidence="1">Uncharacterized protein</fullName>
    </submittedName>
</protein>
<dbReference type="RefSeq" id="WP_089679782.1">
    <property type="nucleotide sequence ID" value="NZ_FNFO01000002.1"/>
</dbReference>
<evidence type="ECO:0000313" key="2">
    <source>
        <dbReference type="Proteomes" id="UP000198510"/>
    </source>
</evidence>